<keyword evidence="5" id="KW-0238">DNA-binding</keyword>
<dbReference type="AlphaFoldDB" id="A0A0R0KIY3"/>
<evidence type="ECO:0000256" key="1">
    <source>
        <dbReference type="ARBA" id="ARBA00004123"/>
    </source>
</evidence>
<evidence type="ECO:0000256" key="4">
    <source>
        <dbReference type="ARBA" id="ARBA00022833"/>
    </source>
</evidence>
<evidence type="ECO:0000256" key="2">
    <source>
        <dbReference type="ARBA" id="ARBA00022723"/>
    </source>
</evidence>
<evidence type="ECO:0000256" key="3">
    <source>
        <dbReference type="ARBA" id="ARBA00022771"/>
    </source>
</evidence>
<evidence type="ECO:0000256" key="5">
    <source>
        <dbReference type="ARBA" id="ARBA00023125"/>
    </source>
</evidence>
<dbReference type="GO" id="GO:0008270">
    <property type="term" value="F:zinc ion binding"/>
    <property type="evidence" value="ECO:0007669"/>
    <property type="project" value="UniProtKB-KW"/>
</dbReference>
<dbReference type="InterPro" id="IPR008906">
    <property type="entry name" value="HATC_C_dom"/>
</dbReference>
<evidence type="ECO:0000259" key="7">
    <source>
        <dbReference type="Pfam" id="PF05699"/>
    </source>
</evidence>
<feature type="domain" description="hAT-like transposase RNase-H fold" evidence="8">
    <location>
        <begin position="289"/>
        <end position="380"/>
    </location>
</feature>
<keyword evidence="11" id="KW-1185">Reference proteome</keyword>
<dbReference type="GO" id="GO:0003677">
    <property type="term" value="F:DNA binding"/>
    <property type="evidence" value="ECO:0007669"/>
    <property type="project" value="UniProtKB-KW"/>
</dbReference>
<dbReference type="PANTHER" id="PTHR46481:SF10">
    <property type="entry name" value="ZINC FINGER BED DOMAIN-CONTAINING PROTEIN 39"/>
    <property type="match status" value="1"/>
</dbReference>
<dbReference type="EnsemblPlants" id="KRH62735">
    <property type="protein sequence ID" value="KRH62735"/>
    <property type="gene ID" value="GLYMA_04G127700"/>
</dbReference>
<reference evidence="9 10" key="1">
    <citation type="journal article" date="2010" name="Nature">
        <title>Genome sequence of the palaeopolyploid soybean.</title>
        <authorList>
            <person name="Schmutz J."/>
            <person name="Cannon S.B."/>
            <person name="Schlueter J."/>
            <person name="Ma J."/>
            <person name="Mitros T."/>
            <person name="Nelson W."/>
            <person name="Hyten D.L."/>
            <person name="Song Q."/>
            <person name="Thelen J.J."/>
            <person name="Cheng J."/>
            <person name="Xu D."/>
            <person name="Hellsten U."/>
            <person name="May G.D."/>
            <person name="Yu Y."/>
            <person name="Sakurai T."/>
            <person name="Umezawa T."/>
            <person name="Bhattacharyya M.K."/>
            <person name="Sandhu D."/>
            <person name="Valliyodan B."/>
            <person name="Lindquist E."/>
            <person name="Peto M."/>
            <person name="Grant D."/>
            <person name="Shu S."/>
            <person name="Goodstein D."/>
            <person name="Barry K."/>
            <person name="Futrell-Griggs M."/>
            <person name="Abernathy B."/>
            <person name="Du J."/>
            <person name="Tian Z."/>
            <person name="Zhu L."/>
            <person name="Gill N."/>
            <person name="Joshi T."/>
            <person name="Libault M."/>
            <person name="Sethuraman A."/>
            <person name="Zhang X.-C."/>
            <person name="Shinozaki K."/>
            <person name="Nguyen H.T."/>
            <person name="Wing R.A."/>
            <person name="Cregan P."/>
            <person name="Specht J."/>
            <person name="Grimwood J."/>
            <person name="Rokhsar D."/>
            <person name="Stacey G."/>
            <person name="Shoemaker R.C."/>
            <person name="Jackson S.A."/>
        </authorList>
    </citation>
    <scope>NUCLEOTIDE SEQUENCE</scope>
    <source>
        <strain evidence="10">cv. Williams 82</strain>
        <tissue evidence="9">Callus</tissue>
    </source>
</reference>
<evidence type="ECO:0000313" key="10">
    <source>
        <dbReference type="EnsemblPlants" id="KRH62735"/>
    </source>
</evidence>
<evidence type="ECO:0000313" key="9">
    <source>
        <dbReference type="EMBL" id="KRH62735.1"/>
    </source>
</evidence>
<dbReference type="Proteomes" id="UP000008827">
    <property type="component" value="Chromosome 4"/>
</dbReference>
<proteinExistence type="predicted"/>
<dbReference type="STRING" id="3847.A0A0R0KIY3"/>
<evidence type="ECO:0000313" key="11">
    <source>
        <dbReference type="Proteomes" id="UP000008827"/>
    </source>
</evidence>
<dbReference type="InterPro" id="IPR012337">
    <property type="entry name" value="RNaseH-like_sf"/>
</dbReference>
<keyword evidence="2" id="KW-0479">Metal-binding</keyword>
<feature type="domain" description="HAT C-terminal dimerisation" evidence="7">
    <location>
        <begin position="432"/>
        <end position="514"/>
    </location>
</feature>
<protein>
    <recommendedName>
        <fullName evidence="12">HAT C-terminal dimerisation domain-containing protein</fullName>
    </recommendedName>
</protein>
<comment type="subcellular location">
    <subcellularLocation>
        <location evidence="1">Nucleus</location>
    </subcellularLocation>
</comment>
<evidence type="ECO:0000259" key="8">
    <source>
        <dbReference type="Pfam" id="PF14372"/>
    </source>
</evidence>
<organism evidence="9">
    <name type="scientific">Glycine max</name>
    <name type="common">Soybean</name>
    <name type="synonym">Glycine hispida</name>
    <dbReference type="NCBI Taxonomy" id="3847"/>
    <lineage>
        <taxon>Eukaryota</taxon>
        <taxon>Viridiplantae</taxon>
        <taxon>Streptophyta</taxon>
        <taxon>Embryophyta</taxon>
        <taxon>Tracheophyta</taxon>
        <taxon>Spermatophyta</taxon>
        <taxon>Magnoliopsida</taxon>
        <taxon>eudicotyledons</taxon>
        <taxon>Gunneridae</taxon>
        <taxon>Pentapetalae</taxon>
        <taxon>rosids</taxon>
        <taxon>fabids</taxon>
        <taxon>Fabales</taxon>
        <taxon>Fabaceae</taxon>
        <taxon>Papilionoideae</taxon>
        <taxon>50 kb inversion clade</taxon>
        <taxon>NPAAA clade</taxon>
        <taxon>indigoferoid/millettioid clade</taxon>
        <taxon>Phaseoleae</taxon>
        <taxon>Glycine</taxon>
        <taxon>Glycine subgen. Soja</taxon>
    </lineage>
</organism>
<sequence length="545" mass="62743">MREIIAIAIMVHEYPFSVVEDSIWMWAFQYANPNFHKITHKTARNDCLALFEMEKKTLKKLLESVSKISLTTDMWKSSHQVVEYMIITGHFIDAGWNLQKRVLCFVKVPAPRRGIDVADAIFKCLKTWGIENKVFSISVDNASYNDSCIRCLKENISLSSKLFLGGSLFHVRCCAHILNLLVQDDLSTIKDIIFNIRESVKYINHNDARLKAFCDVVEQKRLKERKLVIDCPTRWNSTFNMLSTALKFKTAFASYKEREPHYNYAPLLEEWNQVEKVCKLLEVFNLATHVISEVWKVKKILDKEIEDEDLFMREMVGPMKKKFDKYWGECNMLMAIASVLDPRCEFHMVSICFPLIYSKEVVDENIKKVKSSFEELYDEYVGLCLQESTSSVVNLDDNISSSSQFNTSVVTSFDEIMSMLREKEVVSPIKSELQDYLDEGIYVPNTNSFSALDWWRNNNMKYKILSKMAADILVIPISTVASESTFSAGGRVIDEFHSKLNEESVEALICGGDWFRQKYNVKKKSKLHVELVGLGSSSSMDSFTS</sequence>
<name>A0A0R0KIY3_SOYBN</name>
<dbReference type="GO" id="GO:0005634">
    <property type="term" value="C:nucleus"/>
    <property type="evidence" value="ECO:0007669"/>
    <property type="project" value="UniProtKB-SubCell"/>
</dbReference>
<dbReference type="Pfam" id="PF05699">
    <property type="entry name" value="Dimer_Tnp_hAT"/>
    <property type="match status" value="1"/>
</dbReference>
<dbReference type="EMBL" id="CM000837">
    <property type="protein sequence ID" value="KRH62735.1"/>
    <property type="molecule type" value="Genomic_DNA"/>
</dbReference>
<dbReference type="PANTHER" id="PTHR46481">
    <property type="entry name" value="ZINC FINGER BED DOMAIN-CONTAINING PROTEIN 4"/>
    <property type="match status" value="1"/>
</dbReference>
<accession>A0A0R0KIY3</accession>
<evidence type="ECO:0008006" key="12">
    <source>
        <dbReference type="Google" id="ProtNLM"/>
    </source>
</evidence>
<keyword evidence="4" id="KW-0862">Zinc</keyword>
<reference evidence="9" key="3">
    <citation type="submission" date="2018-07" db="EMBL/GenBank/DDBJ databases">
        <title>WGS assembly of Glycine max.</title>
        <authorList>
            <person name="Schmutz J."/>
            <person name="Cannon S."/>
            <person name="Schlueter J."/>
            <person name="Ma J."/>
            <person name="Mitros T."/>
            <person name="Nelson W."/>
            <person name="Hyten D."/>
            <person name="Song Q."/>
            <person name="Thelen J."/>
            <person name="Cheng J."/>
            <person name="Xu D."/>
            <person name="Hellsten U."/>
            <person name="May G."/>
            <person name="Yu Y."/>
            <person name="Sakurai T."/>
            <person name="Umezawa T."/>
            <person name="Bhattacharyya M."/>
            <person name="Sandhu D."/>
            <person name="Valliyodan B."/>
            <person name="Lindquist E."/>
            <person name="Peto M."/>
            <person name="Grant D."/>
            <person name="Shu S."/>
            <person name="Goodstein D."/>
            <person name="Barry K."/>
            <person name="Futrell-Griggs M."/>
            <person name="Abernathy B."/>
            <person name="Du J."/>
            <person name="Tian Z."/>
            <person name="Zhu L."/>
            <person name="Gill N."/>
            <person name="Joshi T."/>
            <person name="Libault M."/>
            <person name="Sethuraman A."/>
            <person name="Zhang X."/>
            <person name="Shinozaki K."/>
            <person name="Nguyen H."/>
            <person name="Wing R."/>
            <person name="Cregan P."/>
            <person name="Specht J."/>
            <person name="Grimwood J."/>
            <person name="Rokhsar D."/>
            <person name="Stacey G."/>
            <person name="Shoemaker R."/>
            <person name="Jackson S."/>
        </authorList>
    </citation>
    <scope>NUCLEOTIDE SEQUENCE</scope>
    <source>
        <tissue evidence="9">Callus</tissue>
    </source>
</reference>
<keyword evidence="6" id="KW-0539">Nucleus</keyword>
<dbReference type="InterPro" id="IPR052035">
    <property type="entry name" value="ZnF_BED_domain_contain"/>
</dbReference>
<reference evidence="10" key="2">
    <citation type="submission" date="2018-02" db="UniProtKB">
        <authorList>
            <consortium name="EnsemblPlants"/>
        </authorList>
    </citation>
    <scope>IDENTIFICATION</scope>
    <source>
        <strain evidence="10">Williams 82</strain>
    </source>
</reference>
<dbReference type="OMA" id="HGHNTEA"/>
<gene>
    <name evidence="10" type="primary">LOC106798500</name>
    <name evidence="9" type="ORF">GLYMA_04G127700</name>
</gene>
<dbReference type="InterPro" id="IPR025525">
    <property type="entry name" value="hAT-like_transposase_RNase-H"/>
</dbReference>
<dbReference type="SUPFAM" id="SSF53098">
    <property type="entry name" value="Ribonuclease H-like"/>
    <property type="match status" value="1"/>
</dbReference>
<evidence type="ECO:0000256" key="6">
    <source>
        <dbReference type="ARBA" id="ARBA00023242"/>
    </source>
</evidence>
<dbReference type="GO" id="GO:0046983">
    <property type="term" value="F:protein dimerization activity"/>
    <property type="evidence" value="ECO:0007669"/>
    <property type="project" value="InterPro"/>
</dbReference>
<keyword evidence="3" id="KW-0863">Zinc-finger</keyword>
<dbReference type="Pfam" id="PF14372">
    <property type="entry name" value="hAT-like_RNase-H"/>
    <property type="match status" value="1"/>
</dbReference>
<dbReference type="Gramene" id="KRH62735">
    <property type="protein sequence ID" value="KRH62735"/>
    <property type="gene ID" value="GLYMA_04G127700"/>
</dbReference>